<protein>
    <submittedName>
        <fullName evidence="2">Uncharacterized protein</fullName>
    </submittedName>
</protein>
<keyword evidence="3" id="KW-1185">Reference proteome</keyword>
<feature type="region of interest" description="Disordered" evidence="1">
    <location>
        <begin position="101"/>
        <end position="160"/>
    </location>
</feature>
<comment type="caution">
    <text evidence="2">The sequence shown here is derived from an EMBL/GenBank/DDBJ whole genome shotgun (WGS) entry which is preliminary data.</text>
</comment>
<evidence type="ECO:0000313" key="2">
    <source>
        <dbReference type="EMBL" id="KAF6198481.1"/>
    </source>
</evidence>
<feature type="region of interest" description="Disordered" evidence="1">
    <location>
        <begin position="18"/>
        <end position="38"/>
    </location>
</feature>
<feature type="compositionally biased region" description="Polar residues" evidence="1">
    <location>
        <begin position="28"/>
        <end position="38"/>
    </location>
</feature>
<accession>A0A6A4IU78</accession>
<dbReference type="AlphaFoldDB" id="A0A6A4IU78"/>
<proteinExistence type="predicted"/>
<name>A0A6A4IU78_APOLU</name>
<dbReference type="Proteomes" id="UP000466442">
    <property type="component" value="Linkage Group LG16"/>
</dbReference>
<gene>
    <name evidence="2" type="ORF">GE061_008229</name>
</gene>
<organism evidence="2 3">
    <name type="scientific">Apolygus lucorum</name>
    <name type="common">Small green plant bug</name>
    <name type="synonym">Lygocoris lucorum</name>
    <dbReference type="NCBI Taxonomy" id="248454"/>
    <lineage>
        <taxon>Eukaryota</taxon>
        <taxon>Metazoa</taxon>
        <taxon>Ecdysozoa</taxon>
        <taxon>Arthropoda</taxon>
        <taxon>Hexapoda</taxon>
        <taxon>Insecta</taxon>
        <taxon>Pterygota</taxon>
        <taxon>Neoptera</taxon>
        <taxon>Paraneoptera</taxon>
        <taxon>Hemiptera</taxon>
        <taxon>Heteroptera</taxon>
        <taxon>Panheteroptera</taxon>
        <taxon>Cimicomorpha</taxon>
        <taxon>Miridae</taxon>
        <taxon>Mirini</taxon>
        <taxon>Apolygus</taxon>
    </lineage>
</organism>
<dbReference type="EMBL" id="WIXP02000016">
    <property type="protein sequence ID" value="KAF6198481.1"/>
    <property type="molecule type" value="Genomic_DNA"/>
</dbReference>
<reference evidence="2" key="1">
    <citation type="journal article" date="2021" name="Mol. Ecol. Resour.">
        <title>Apolygus lucorum genome provides insights into omnivorousness and mesophyll feeding.</title>
        <authorList>
            <person name="Liu Y."/>
            <person name="Liu H."/>
            <person name="Wang H."/>
            <person name="Huang T."/>
            <person name="Liu B."/>
            <person name="Yang B."/>
            <person name="Yin L."/>
            <person name="Li B."/>
            <person name="Zhang Y."/>
            <person name="Zhang S."/>
            <person name="Jiang F."/>
            <person name="Zhang X."/>
            <person name="Ren Y."/>
            <person name="Wang B."/>
            <person name="Wang S."/>
            <person name="Lu Y."/>
            <person name="Wu K."/>
            <person name="Fan W."/>
            <person name="Wang G."/>
        </authorList>
    </citation>
    <scope>NUCLEOTIDE SEQUENCE</scope>
    <source>
        <strain evidence="2">12Hb</strain>
    </source>
</reference>
<sequence length="160" mass="17970">MDPNQLQQLISALERLIPQPQGERGQGDIQTARPSNTVYNIPPFEPFELDEGRKMKRHINQLLKSEVIRKKSVTFSDSPQLPVQYQMGEEDEGAILPAVPVASANPPQATPPQVEDFQGPSQTAMASPLRTANEESISSQPLRRSSRMRMKPRYLDDYVT</sequence>
<evidence type="ECO:0000256" key="1">
    <source>
        <dbReference type="SAM" id="MobiDB-lite"/>
    </source>
</evidence>
<feature type="compositionally biased region" description="Polar residues" evidence="1">
    <location>
        <begin position="134"/>
        <end position="143"/>
    </location>
</feature>
<evidence type="ECO:0000313" key="3">
    <source>
        <dbReference type="Proteomes" id="UP000466442"/>
    </source>
</evidence>